<evidence type="ECO:0008006" key="4">
    <source>
        <dbReference type="Google" id="ProtNLM"/>
    </source>
</evidence>
<name>A0A919APB3_9ACTN</name>
<evidence type="ECO:0000313" key="3">
    <source>
        <dbReference type="Proteomes" id="UP000641386"/>
    </source>
</evidence>
<feature type="region of interest" description="Disordered" evidence="1">
    <location>
        <begin position="29"/>
        <end position="56"/>
    </location>
</feature>
<organism evidence="2 3">
    <name type="scientific">Streptomyces spiralis</name>
    <dbReference type="NCBI Taxonomy" id="66376"/>
    <lineage>
        <taxon>Bacteria</taxon>
        <taxon>Bacillati</taxon>
        <taxon>Actinomycetota</taxon>
        <taxon>Actinomycetes</taxon>
        <taxon>Kitasatosporales</taxon>
        <taxon>Streptomycetaceae</taxon>
        <taxon>Streptomyces</taxon>
    </lineage>
</organism>
<protein>
    <recommendedName>
        <fullName evidence="4">VCBS repeat-containing protein</fullName>
    </recommendedName>
</protein>
<feature type="compositionally biased region" description="Low complexity" evidence="1">
    <location>
        <begin position="35"/>
        <end position="52"/>
    </location>
</feature>
<dbReference type="EMBL" id="BNBC01000079">
    <property type="protein sequence ID" value="GHF17632.1"/>
    <property type="molecule type" value="Genomic_DNA"/>
</dbReference>
<keyword evidence="3" id="KW-1185">Reference proteome</keyword>
<evidence type="ECO:0000313" key="2">
    <source>
        <dbReference type="EMBL" id="GHF17632.1"/>
    </source>
</evidence>
<dbReference type="Gene3D" id="2.20.25.650">
    <property type="entry name" value="Tachylectin-2-like"/>
    <property type="match status" value="1"/>
</dbReference>
<dbReference type="Proteomes" id="UP000641386">
    <property type="component" value="Unassembled WGS sequence"/>
</dbReference>
<evidence type="ECO:0000256" key="1">
    <source>
        <dbReference type="SAM" id="MobiDB-lite"/>
    </source>
</evidence>
<comment type="caution">
    <text evidence="2">The sequence shown here is derived from an EMBL/GenBank/DDBJ whole genome shotgun (WGS) entry which is preliminary data.</text>
</comment>
<reference evidence="2" key="1">
    <citation type="journal article" date="2014" name="Int. J. Syst. Evol. Microbiol.">
        <title>Complete genome sequence of Corynebacterium casei LMG S-19264T (=DSM 44701T), isolated from a smear-ripened cheese.</title>
        <authorList>
            <consortium name="US DOE Joint Genome Institute (JGI-PGF)"/>
            <person name="Walter F."/>
            <person name="Albersmeier A."/>
            <person name="Kalinowski J."/>
            <person name="Ruckert C."/>
        </authorList>
    </citation>
    <scope>NUCLEOTIDE SEQUENCE</scope>
    <source>
        <strain evidence="2">JCM 3302</strain>
    </source>
</reference>
<dbReference type="SUPFAM" id="SSF69318">
    <property type="entry name" value="Integrin alpha N-terminal domain"/>
    <property type="match status" value="1"/>
</dbReference>
<dbReference type="InterPro" id="IPR028994">
    <property type="entry name" value="Integrin_alpha_N"/>
</dbReference>
<sequence>MAATLLVLAFPAAAGVSVQTLPAAAAAPTVAEDGSSSTPLSSSENEAAALAAKTGQPVEIVDRREEDAETFANPDGTTTRRQYSTPIWSRYEGVWKKADATMVQRPDGTVGPASPTFGITFSGGGTTALATMAKDDKRLSLSWPTALPEPVLEGNTALYKSVLPDVDLKISAEVDGFAEDLIINTPQAAADPAVQSIKLGVTTVGVTLADDAADNLTATDANGNVVFSALRPKMWEQPAATSTAAVSKMSVAAAGDTGDQPSTAPVGVEVSGNTLTLTPDPTLLATADQFPLVVDPPFSGGTREKWAVVYSATPNADYPNGSGWNSDTPSDEPRVGFNGTGRTRSFFAMNTDGLAGADILNATFAVVETYSWGCDASAAGSTELWSTGGIGTTPTWNNQPSWANRLDSASYAHGNPTYCPGNLGHDYHSTALTNYVKEASDNGWGTLVFGLRADDSHEGDHDSFKRFTNNPALEVTYNFKPTVDDHDAYEGSWSPGSDGNKPVPCGGLIGNSGIALTAKLTDKDRGKVKGEFSVTNSAGTTVTSPTSDWVPTGQIATVTVTADKLTNGSYTWKVRARDEEDTTSAYTASCSFSVDRVGPDKTVVVTNMDDSPANEATDVYTARKPVQLHLYNTANDLAGFCWTTDQYVSISSTRCSNGSWVNVSADQHSANVTVTPSGTPKSTLHVLAFDKAGNHSPYDKDTDSVILNTSQPDFVYAPGKDPGSGLAHTDLAGDLTGDGYTDMVAIDNTGKLRLYAGDGTGKVSAAETVGIGGWSGALIAHRGDLRSFTSPTLAPDGYEDFVVRLSDNKLYVYGGDGQGRPAYDTRTEIIHPNIDDASDWSRIRQIIAPGDIDKNTTEGHAAGNDLITIECTTSACTDAKLYLYTGNTIGGVDQDQTVPFDLSNRTVIGNGGWKDYTNLAIGDQNGDGVQDLLARDPSTGELFLYPGRITNGTFSLGSRTLYGTGGWDRRPHLASPGNVQGTVTTATYNDPDAGAAITYHQFQPTTGETYGDLWATTPADPDYTVNYIDASGTDQTTTCPSGCLLFYPGSATTHRKPKLVGASGWDTTITNIS</sequence>
<dbReference type="AlphaFoldDB" id="A0A919APB3"/>
<dbReference type="RefSeq" id="WP_189908146.1">
    <property type="nucleotide sequence ID" value="NZ_BNBC01000079.1"/>
</dbReference>
<gene>
    <name evidence="2" type="ORF">GCM10014715_85840</name>
</gene>
<reference evidence="2" key="2">
    <citation type="submission" date="2020-09" db="EMBL/GenBank/DDBJ databases">
        <authorList>
            <person name="Sun Q."/>
            <person name="Ohkuma M."/>
        </authorList>
    </citation>
    <scope>NUCLEOTIDE SEQUENCE</scope>
    <source>
        <strain evidence="2">JCM 3302</strain>
    </source>
</reference>
<proteinExistence type="predicted"/>
<accession>A0A919APB3</accession>